<dbReference type="InterPro" id="IPR038765">
    <property type="entry name" value="Papain-like_cys_pep_sf"/>
</dbReference>
<sequence length="648" mass="74116">MGLLHNTSTIVATLLVFGMWACQVTPRTLNEETLLQRHEQWMARYGRVYKDDFEKETRFKIFKNNVAYIEAFNNAGNHAYKLSVNQFADQTSQEFKATRNGFKFPSTPRSRQTTPFRYENVTTVPSSIDWRKKGAVTPIKDQGQCVLLESDYSTHEMFNYVILITLLLGAVSFFHKMWWVPSRIKRLMTRQGVKGPPYRFIYGNTKEIAAMKDQAVTFATTGDHISHDIYPTIQPHFFTWFKLYGKNFLNWYGPQPELVITEPEIIREIASLPLARPDLGSYQKKVLGDGLVTSSGKKWASQRKLANHAFCVENLKKMIPTMVASVEMMLLRWKKMAGEEVEMNGELRMLTADVISRTAFGSNYLEGKEMFQMLKEMSTIAGRNYYNPPLFIRKIVKSRDDVKSDELKKRIDDQIIKTIKERENMGIGRDDLLGQLLMAKVSTQDIIDECKTFYVSGDATTSLLLSWALLLLSIHPEWQERARQEVVNILGTQSPPTFQVIPKLKTIDMIINETLRLYPPATAIIRKNQHQLKLGNLTLPANVILHVPVLALHHDPKIWGQDAHLFKPQRFSQGTCKATNNNAWAYLPFGFGPRNCVGSNFATYTAKVTLAMILQHYHFTPSPNYAHSPTHSTMLVPKKGVQLMLHAL</sequence>
<dbReference type="InterPro" id="IPR017972">
    <property type="entry name" value="Cyt_P450_CS"/>
</dbReference>
<dbReference type="PANTHER" id="PTHR24282">
    <property type="entry name" value="CYTOCHROME P450 FAMILY MEMBER"/>
    <property type="match status" value="1"/>
</dbReference>
<dbReference type="Gene3D" id="1.10.630.10">
    <property type="entry name" value="Cytochrome P450"/>
    <property type="match status" value="1"/>
</dbReference>
<feature type="domain" description="Cathepsin propeptide inhibitor" evidence="15">
    <location>
        <begin position="38"/>
        <end position="95"/>
    </location>
</feature>
<dbReference type="Pfam" id="PF00067">
    <property type="entry name" value="p450"/>
    <property type="match status" value="1"/>
</dbReference>
<gene>
    <name evidence="16" type="ORF">QVD17_14576</name>
</gene>
<evidence type="ECO:0000256" key="14">
    <source>
        <dbReference type="SAM" id="SignalP"/>
    </source>
</evidence>
<dbReference type="EMBL" id="JAUHHV010000003">
    <property type="protein sequence ID" value="KAK1431250.1"/>
    <property type="molecule type" value="Genomic_DNA"/>
</dbReference>
<evidence type="ECO:0000256" key="1">
    <source>
        <dbReference type="ARBA" id="ARBA00004370"/>
    </source>
</evidence>
<keyword evidence="14" id="KW-0732">Signal</keyword>
<dbReference type="GO" id="GO:0016020">
    <property type="term" value="C:membrane"/>
    <property type="evidence" value="ECO:0007669"/>
    <property type="project" value="UniProtKB-SubCell"/>
</dbReference>
<evidence type="ECO:0000256" key="9">
    <source>
        <dbReference type="ARBA" id="ARBA00023033"/>
    </source>
</evidence>
<organism evidence="16 17">
    <name type="scientific">Tagetes erecta</name>
    <name type="common">African marigold</name>
    <dbReference type="NCBI Taxonomy" id="13708"/>
    <lineage>
        <taxon>Eukaryota</taxon>
        <taxon>Viridiplantae</taxon>
        <taxon>Streptophyta</taxon>
        <taxon>Embryophyta</taxon>
        <taxon>Tracheophyta</taxon>
        <taxon>Spermatophyta</taxon>
        <taxon>Magnoliopsida</taxon>
        <taxon>eudicotyledons</taxon>
        <taxon>Gunneridae</taxon>
        <taxon>Pentapetalae</taxon>
        <taxon>asterids</taxon>
        <taxon>campanulids</taxon>
        <taxon>Asterales</taxon>
        <taxon>Asteraceae</taxon>
        <taxon>Asteroideae</taxon>
        <taxon>Heliantheae alliance</taxon>
        <taxon>Tageteae</taxon>
        <taxon>Tagetes</taxon>
    </lineage>
</organism>
<dbReference type="InterPro" id="IPR050665">
    <property type="entry name" value="Cytochrome_P450_Monooxygen"/>
</dbReference>
<dbReference type="Gene3D" id="3.90.70.10">
    <property type="entry name" value="Cysteine proteinases"/>
    <property type="match status" value="1"/>
</dbReference>
<reference evidence="16" key="1">
    <citation type="journal article" date="2023" name="bioRxiv">
        <title>Improved chromosome-level genome assembly for marigold (Tagetes erecta).</title>
        <authorList>
            <person name="Jiang F."/>
            <person name="Yuan L."/>
            <person name="Wang S."/>
            <person name="Wang H."/>
            <person name="Xu D."/>
            <person name="Wang A."/>
            <person name="Fan W."/>
        </authorList>
    </citation>
    <scope>NUCLEOTIDE SEQUENCE</scope>
    <source>
        <strain evidence="16">WSJ</strain>
        <tissue evidence="16">Leaf</tissue>
    </source>
</reference>
<dbReference type="GO" id="GO:0016705">
    <property type="term" value="F:oxidoreductase activity, acting on paired donors, with incorporation or reduction of molecular oxygen"/>
    <property type="evidence" value="ECO:0007669"/>
    <property type="project" value="InterPro"/>
</dbReference>
<evidence type="ECO:0000313" key="16">
    <source>
        <dbReference type="EMBL" id="KAK1431250.1"/>
    </source>
</evidence>
<keyword evidence="10 13" id="KW-0472">Membrane</keyword>
<feature type="transmembrane region" description="Helical" evidence="13">
    <location>
        <begin position="157"/>
        <end position="180"/>
    </location>
</feature>
<dbReference type="InterPro" id="IPR036396">
    <property type="entry name" value="Cyt_P450_sf"/>
</dbReference>
<evidence type="ECO:0000256" key="7">
    <source>
        <dbReference type="ARBA" id="ARBA00023002"/>
    </source>
</evidence>
<evidence type="ECO:0000256" key="13">
    <source>
        <dbReference type="SAM" id="Phobius"/>
    </source>
</evidence>
<keyword evidence="5 11" id="KW-0479">Metal-binding</keyword>
<keyword evidence="7 12" id="KW-0560">Oxidoreductase</keyword>
<evidence type="ECO:0000256" key="4">
    <source>
        <dbReference type="ARBA" id="ARBA00022692"/>
    </source>
</evidence>
<dbReference type="GO" id="GO:0004497">
    <property type="term" value="F:monooxygenase activity"/>
    <property type="evidence" value="ECO:0007669"/>
    <property type="project" value="UniProtKB-KW"/>
</dbReference>
<dbReference type="InterPro" id="IPR013201">
    <property type="entry name" value="Prot_inhib_I29"/>
</dbReference>
<dbReference type="PRINTS" id="PR00463">
    <property type="entry name" value="EP450I"/>
</dbReference>
<dbReference type="Pfam" id="PF08246">
    <property type="entry name" value="Inhibitor_I29"/>
    <property type="match status" value="1"/>
</dbReference>
<comment type="caution">
    <text evidence="16">The sequence shown here is derived from an EMBL/GenBank/DDBJ whole genome shotgun (WGS) entry which is preliminary data.</text>
</comment>
<protein>
    <recommendedName>
        <fullName evidence="15">Cathepsin propeptide inhibitor domain-containing protein</fullName>
    </recommendedName>
</protein>
<evidence type="ECO:0000256" key="6">
    <source>
        <dbReference type="ARBA" id="ARBA00022989"/>
    </source>
</evidence>
<evidence type="ECO:0000313" key="17">
    <source>
        <dbReference type="Proteomes" id="UP001229421"/>
    </source>
</evidence>
<evidence type="ECO:0000256" key="8">
    <source>
        <dbReference type="ARBA" id="ARBA00023004"/>
    </source>
</evidence>
<keyword evidence="8 11" id="KW-0408">Iron</keyword>
<dbReference type="AlphaFoldDB" id="A0AAD8NWW1"/>
<evidence type="ECO:0000256" key="2">
    <source>
        <dbReference type="ARBA" id="ARBA00010617"/>
    </source>
</evidence>
<evidence type="ECO:0000256" key="10">
    <source>
        <dbReference type="ARBA" id="ARBA00023136"/>
    </source>
</evidence>
<dbReference type="InterPro" id="IPR002401">
    <property type="entry name" value="Cyt_P450_E_grp-I"/>
</dbReference>
<feature type="signal peptide" evidence="14">
    <location>
        <begin position="1"/>
        <end position="26"/>
    </location>
</feature>
<dbReference type="SUPFAM" id="SSF48264">
    <property type="entry name" value="Cytochrome P450"/>
    <property type="match status" value="1"/>
</dbReference>
<dbReference type="Proteomes" id="UP001229421">
    <property type="component" value="Unassembled WGS sequence"/>
</dbReference>
<dbReference type="PRINTS" id="PR00385">
    <property type="entry name" value="P450"/>
</dbReference>
<dbReference type="GO" id="GO:0005506">
    <property type="term" value="F:iron ion binding"/>
    <property type="evidence" value="ECO:0007669"/>
    <property type="project" value="InterPro"/>
</dbReference>
<keyword evidence="17" id="KW-1185">Reference proteome</keyword>
<comment type="subcellular location">
    <subcellularLocation>
        <location evidence="1">Membrane</location>
    </subcellularLocation>
</comment>
<name>A0AAD8NWW1_TARER</name>
<feature type="chain" id="PRO_5042036278" description="Cathepsin propeptide inhibitor domain-containing protein" evidence="14">
    <location>
        <begin position="27"/>
        <end position="648"/>
    </location>
</feature>
<evidence type="ECO:0000256" key="3">
    <source>
        <dbReference type="ARBA" id="ARBA00022617"/>
    </source>
</evidence>
<evidence type="ECO:0000256" key="11">
    <source>
        <dbReference type="PIRSR" id="PIRSR602401-1"/>
    </source>
</evidence>
<dbReference type="SUPFAM" id="SSF54001">
    <property type="entry name" value="Cysteine proteinases"/>
    <property type="match status" value="1"/>
</dbReference>
<keyword evidence="6 13" id="KW-1133">Transmembrane helix</keyword>
<keyword evidence="9 12" id="KW-0503">Monooxygenase</keyword>
<proteinExistence type="inferred from homology"/>
<dbReference type="GO" id="GO:0020037">
    <property type="term" value="F:heme binding"/>
    <property type="evidence" value="ECO:0007669"/>
    <property type="project" value="InterPro"/>
</dbReference>
<evidence type="ECO:0000256" key="12">
    <source>
        <dbReference type="RuleBase" id="RU000461"/>
    </source>
</evidence>
<evidence type="ECO:0000259" key="15">
    <source>
        <dbReference type="SMART" id="SM00848"/>
    </source>
</evidence>
<accession>A0AAD8NWW1</accession>
<dbReference type="PANTHER" id="PTHR24282:SF266">
    <property type="entry name" value="CYTOCHROME P450-RELATED"/>
    <property type="match status" value="1"/>
</dbReference>
<comment type="similarity">
    <text evidence="2 12">Belongs to the cytochrome P450 family.</text>
</comment>
<keyword evidence="4 13" id="KW-0812">Transmembrane</keyword>
<evidence type="ECO:0000256" key="5">
    <source>
        <dbReference type="ARBA" id="ARBA00022723"/>
    </source>
</evidence>
<feature type="binding site" description="axial binding residue" evidence="11">
    <location>
        <position position="596"/>
    </location>
    <ligand>
        <name>heme</name>
        <dbReference type="ChEBI" id="CHEBI:30413"/>
    </ligand>
    <ligandPart>
        <name>Fe</name>
        <dbReference type="ChEBI" id="CHEBI:18248"/>
    </ligandPart>
</feature>
<dbReference type="PROSITE" id="PS00086">
    <property type="entry name" value="CYTOCHROME_P450"/>
    <property type="match status" value="1"/>
</dbReference>
<dbReference type="SMART" id="SM00848">
    <property type="entry name" value="Inhibitor_I29"/>
    <property type="match status" value="1"/>
</dbReference>
<dbReference type="InterPro" id="IPR001128">
    <property type="entry name" value="Cyt_P450"/>
</dbReference>
<comment type="cofactor">
    <cofactor evidence="11">
        <name>heme</name>
        <dbReference type="ChEBI" id="CHEBI:30413"/>
    </cofactor>
</comment>
<keyword evidence="3 11" id="KW-0349">Heme</keyword>